<comment type="caution">
    <text evidence="1">The sequence shown here is derived from an EMBL/GenBank/DDBJ whole genome shotgun (WGS) entry which is preliminary data.</text>
</comment>
<evidence type="ECO:0000313" key="1">
    <source>
        <dbReference type="EMBL" id="CAG8843496.1"/>
    </source>
</evidence>
<feature type="non-terminal residue" evidence="1">
    <location>
        <position position="205"/>
    </location>
</feature>
<dbReference type="Gene3D" id="1.25.40.10">
    <property type="entry name" value="Tetratricopeptide repeat domain"/>
    <property type="match status" value="1"/>
</dbReference>
<accession>A0ABN7WZM5</accession>
<dbReference type="InterPro" id="IPR011990">
    <property type="entry name" value="TPR-like_helical_dom_sf"/>
</dbReference>
<reference evidence="1 2" key="1">
    <citation type="submission" date="2021-06" db="EMBL/GenBank/DDBJ databases">
        <authorList>
            <person name="Kallberg Y."/>
            <person name="Tangrot J."/>
            <person name="Rosling A."/>
        </authorList>
    </citation>
    <scope>NUCLEOTIDE SEQUENCE [LARGE SCALE GENOMIC DNA]</scope>
    <source>
        <strain evidence="1 2">120-4 pot B 10/14</strain>
    </source>
</reference>
<gene>
    <name evidence="1" type="ORF">GMARGA_LOCUS36572</name>
</gene>
<keyword evidence="2" id="KW-1185">Reference proteome</keyword>
<organism evidence="1 2">
    <name type="scientific">Gigaspora margarita</name>
    <dbReference type="NCBI Taxonomy" id="4874"/>
    <lineage>
        <taxon>Eukaryota</taxon>
        <taxon>Fungi</taxon>
        <taxon>Fungi incertae sedis</taxon>
        <taxon>Mucoromycota</taxon>
        <taxon>Glomeromycotina</taxon>
        <taxon>Glomeromycetes</taxon>
        <taxon>Diversisporales</taxon>
        <taxon>Gigasporaceae</taxon>
        <taxon>Gigaspora</taxon>
    </lineage>
</organism>
<proteinExistence type="predicted"/>
<dbReference type="EMBL" id="CAJVQB010072581">
    <property type="protein sequence ID" value="CAG8843496.1"/>
    <property type="molecule type" value="Genomic_DNA"/>
</dbReference>
<dbReference type="Proteomes" id="UP000789901">
    <property type="component" value="Unassembled WGS sequence"/>
</dbReference>
<sequence>MYFNQSQEKFEQKVKELKHKNSNMSNLDIYLEIAKNNPNLKIEAKYQIALHYKKYKEYNNALKNAKEIPKDYKNIKMLKAKCYIKIGDEESALKLYEEIANNNIKDSEENKKFNKKVNHLKMTNKIRNNLEIWQQIAKYKDKNLSVIAKKKINEHKNIRRRKLQLYGKNLNNGELYKSIYTSIVTYDLLESLDENINNCEINNLN</sequence>
<name>A0ABN7WZM5_GIGMA</name>
<evidence type="ECO:0000313" key="2">
    <source>
        <dbReference type="Proteomes" id="UP000789901"/>
    </source>
</evidence>
<dbReference type="SUPFAM" id="SSF48452">
    <property type="entry name" value="TPR-like"/>
    <property type="match status" value="1"/>
</dbReference>
<protein>
    <submittedName>
        <fullName evidence="1">42805_t:CDS:1</fullName>
    </submittedName>
</protein>